<dbReference type="STRING" id="1182545.A0A072PAB0"/>
<comment type="caution">
    <text evidence="4">The sequence shown here is derived from an EMBL/GenBank/DDBJ whole genome shotgun (WGS) entry which is preliminary data.</text>
</comment>
<comment type="similarity">
    <text evidence="1">Belongs to the NmrA-type oxidoreductase family.</text>
</comment>
<dbReference type="Gene3D" id="3.90.25.10">
    <property type="entry name" value="UDP-galactose 4-epimerase, domain 1"/>
    <property type="match status" value="1"/>
</dbReference>
<protein>
    <recommendedName>
        <fullName evidence="3">NmrA-like domain-containing protein</fullName>
    </recommendedName>
</protein>
<dbReference type="EMBL" id="AMGV01000005">
    <property type="protein sequence ID" value="KEF57054.1"/>
    <property type="molecule type" value="Genomic_DNA"/>
</dbReference>
<evidence type="ECO:0000259" key="3">
    <source>
        <dbReference type="Pfam" id="PF05368"/>
    </source>
</evidence>
<dbReference type="GeneID" id="25282158"/>
<evidence type="ECO:0000313" key="5">
    <source>
        <dbReference type="Proteomes" id="UP000027920"/>
    </source>
</evidence>
<evidence type="ECO:0000313" key="4">
    <source>
        <dbReference type="EMBL" id="KEF57054.1"/>
    </source>
</evidence>
<dbReference type="VEuPathDB" id="FungiDB:A1O9_07244"/>
<dbReference type="Pfam" id="PF05368">
    <property type="entry name" value="NmrA"/>
    <property type="match status" value="1"/>
</dbReference>
<keyword evidence="2" id="KW-0521">NADP</keyword>
<dbReference type="InterPro" id="IPR036291">
    <property type="entry name" value="NAD(P)-bd_dom_sf"/>
</dbReference>
<dbReference type="RefSeq" id="XP_013259644.1">
    <property type="nucleotide sequence ID" value="XM_013404190.1"/>
</dbReference>
<dbReference type="Proteomes" id="UP000027920">
    <property type="component" value="Unassembled WGS sequence"/>
</dbReference>
<dbReference type="GO" id="GO:0005634">
    <property type="term" value="C:nucleus"/>
    <property type="evidence" value="ECO:0007669"/>
    <property type="project" value="TreeGrafter"/>
</dbReference>
<accession>A0A072PAB0</accession>
<dbReference type="AlphaFoldDB" id="A0A072PAB0"/>
<dbReference type="SUPFAM" id="SSF51735">
    <property type="entry name" value="NAD(P)-binding Rossmann-fold domains"/>
    <property type="match status" value="1"/>
</dbReference>
<evidence type="ECO:0000256" key="2">
    <source>
        <dbReference type="ARBA" id="ARBA00022857"/>
    </source>
</evidence>
<dbReference type="PANTHER" id="PTHR42748:SF14">
    <property type="entry name" value="SNOAL-LIKE DOMAIN-CONTAINING PROTEIN"/>
    <property type="match status" value="1"/>
</dbReference>
<organism evidence="4 5">
    <name type="scientific">Exophiala aquamarina CBS 119918</name>
    <dbReference type="NCBI Taxonomy" id="1182545"/>
    <lineage>
        <taxon>Eukaryota</taxon>
        <taxon>Fungi</taxon>
        <taxon>Dikarya</taxon>
        <taxon>Ascomycota</taxon>
        <taxon>Pezizomycotina</taxon>
        <taxon>Eurotiomycetes</taxon>
        <taxon>Chaetothyriomycetidae</taxon>
        <taxon>Chaetothyriales</taxon>
        <taxon>Herpotrichiellaceae</taxon>
        <taxon>Exophiala</taxon>
    </lineage>
</organism>
<name>A0A072PAB0_9EURO</name>
<dbReference type="PANTHER" id="PTHR42748">
    <property type="entry name" value="NITROGEN METABOLITE REPRESSION PROTEIN NMRA FAMILY MEMBER"/>
    <property type="match status" value="1"/>
</dbReference>
<dbReference type="OrthoDB" id="300709at2759"/>
<dbReference type="InterPro" id="IPR008030">
    <property type="entry name" value="NmrA-like"/>
</dbReference>
<proteinExistence type="inferred from homology"/>
<evidence type="ECO:0000256" key="1">
    <source>
        <dbReference type="ARBA" id="ARBA00006328"/>
    </source>
</evidence>
<dbReference type="InterPro" id="IPR051164">
    <property type="entry name" value="NmrA-like_oxidored"/>
</dbReference>
<gene>
    <name evidence="4" type="ORF">A1O9_07244</name>
</gene>
<dbReference type="Gene3D" id="3.40.50.720">
    <property type="entry name" value="NAD(P)-binding Rossmann-like Domain"/>
    <property type="match status" value="1"/>
</dbReference>
<feature type="domain" description="NmrA-like" evidence="3">
    <location>
        <begin position="9"/>
        <end position="261"/>
    </location>
</feature>
<dbReference type="HOGENOM" id="CLU_007383_8_0_1"/>
<keyword evidence="5" id="KW-1185">Reference proteome</keyword>
<sequence length="358" mass="39643">MASSQAGLKTIVFIGGTGAQGRAVLQYLSALNEYRILVLTRFLTGQPAKELSKLSNVELVETQAPSGYDLDAFLTAAKQSDYAFINTDGFAVGEIAETYWGIRLFEVARQAGVKHFVYSGLDSLAREPLYEADKHYVGHYMGKARVQEFLRAQPTSPMKWTIITSGPYIEMLHEFLQPSPPTEANPRLEFSLPLGSGSVPFIHLDDFGRYLAWTLSHPNESTGLTLGIAIAHISGPELAAAYTSATGRPAAYTDEPIAEWLASHFSELPSGADTKVGAQNTTDQNTLTLTFGENFTNWWNLYRASARNEGLIKRDYALLDSILPDRVRSAEEWFRKVEYDGARKQLFWNAKARGGNED</sequence>
<reference evidence="4 5" key="1">
    <citation type="submission" date="2013-03" db="EMBL/GenBank/DDBJ databases">
        <title>The Genome Sequence of Exophiala aquamarina CBS 119918.</title>
        <authorList>
            <consortium name="The Broad Institute Genomics Platform"/>
            <person name="Cuomo C."/>
            <person name="de Hoog S."/>
            <person name="Gorbushina A."/>
            <person name="Walker B."/>
            <person name="Young S.K."/>
            <person name="Zeng Q."/>
            <person name="Gargeya S."/>
            <person name="Fitzgerald M."/>
            <person name="Haas B."/>
            <person name="Abouelleil A."/>
            <person name="Allen A.W."/>
            <person name="Alvarado L."/>
            <person name="Arachchi H.M."/>
            <person name="Berlin A.M."/>
            <person name="Chapman S.B."/>
            <person name="Gainer-Dewar J."/>
            <person name="Goldberg J."/>
            <person name="Griggs A."/>
            <person name="Gujja S."/>
            <person name="Hansen M."/>
            <person name="Howarth C."/>
            <person name="Imamovic A."/>
            <person name="Ireland A."/>
            <person name="Larimer J."/>
            <person name="McCowan C."/>
            <person name="Murphy C."/>
            <person name="Pearson M."/>
            <person name="Poon T.W."/>
            <person name="Priest M."/>
            <person name="Roberts A."/>
            <person name="Saif S."/>
            <person name="Shea T."/>
            <person name="Sisk P."/>
            <person name="Sykes S."/>
            <person name="Wortman J."/>
            <person name="Nusbaum C."/>
            <person name="Birren B."/>
        </authorList>
    </citation>
    <scope>NUCLEOTIDE SEQUENCE [LARGE SCALE GENOMIC DNA]</scope>
    <source>
        <strain evidence="4 5">CBS 119918</strain>
    </source>
</reference>